<dbReference type="GO" id="GO:0031201">
    <property type="term" value="C:SNARE complex"/>
    <property type="evidence" value="ECO:0007669"/>
    <property type="project" value="TreeGrafter"/>
</dbReference>
<evidence type="ECO:0000256" key="5">
    <source>
        <dbReference type="ARBA" id="ARBA00022989"/>
    </source>
</evidence>
<keyword evidence="5 7" id="KW-1133">Transmembrane helix</keyword>
<keyword evidence="3 7" id="KW-0812">Transmembrane</keyword>
<dbReference type="InterPro" id="IPR021109">
    <property type="entry name" value="Peptidase_aspartic_dom_sf"/>
</dbReference>
<name>A0A8J4QZT2_9ROSI</name>
<reference evidence="9" key="1">
    <citation type="submission" date="2020-03" db="EMBL/GenBank/DDBJ databases">
        <title>Castanea mollissima Vanexum genome sequencing.</title>
        <authorList>
            <person name="Staton M."/>
        </authorList>
    </citation>
    <scope>NUCLEOTIDE SEQUENCE</scope>
    <source>
        <tissue evidence="9">Leaf</tissue>
    </source>
</reference>
<dbReference type="Gene3D" id="1.20.5.110">
    <property type="match status" value="1"/>
</dbReference>
<organism evidence="9 10">
    <name type="scientific">Castanea mollissima</name>
    <name type="common">Chinese chestnut</name>
    <dbReference type="NCBI Taxonomy" id="60419"/>
    <lineage>
        <taxon>Eukaryota</taxon>
        <taxon>Viridiplantae</taxon>
        <taxon>Streptophyta</taxon>
        <taxon>Embryophyta</taxon>
        <taxon>Tracheophyta</taxon>
        <taxon>Spermatophyta</taxon>
        <taxon>Magnoliopsida</taxon>
        <taxon>eudicotyledons</taxon>
        <taxon>Gunneridae</taxon>
        <taxon>Pentapetalae</taxon>
        <taxon>rosids</taxon>
        <taxon>fabids</taxon>
        <taxon>Fagales</taxon>
        <taxon>Fagaceae</taxon>
        <taxon>Castanea</taxon>
    </lineage>
</organism>
<evidence type="ECO:0000313" key="10">
    <source>
        <dbReference type="Proteomes" id="UP000737018"/>
    </source>
</evidence>
<accession>A0A8J4QZT2</accession>
<comment type="subcellular location">
    <subcellularLocation>
        <location evidence="1">Membrane</location>
        <topology evidence="1">Single-pass type IV membrane protein</topology>
    </subcellularLocation>
</comment>
<dbReference type="EMBL" id="JRKL02001748">
    <property type="protein sequence ID" value="KAF3962235.1"/>
    <property type="molecule type" value="Genomic_DNA"/>
</dbReference>
<evidence type="ECO:0000259" key="8">
    <source>
        <dbReference type="PROSITE" id="PS51767"/>
    </source>
</evidence>
<evidence type="ECO:0000256" key="1">
    <source>
        <dbReference type="ARBA" id="ARBA00004211"/>
    </source>
</evidence>
<sequence>MIDSGSKFTYLVEEAYNKVREEIVRLVGPRQKKGYVCDGGMADMCFDGNAIEIGRLIGNMVFEVEKGMEIVVEKERVLTDVGRRVHCIGIGRCDGLGATSNIIGNIHQQNQRVEFDLANRRVGFGKADCSRSIVKVEQVTEEAESLKQSLDRYFLRNQKRTMEAKERAELLGRANGESHILRIFDEEAQARQSVRSSARMLEEASLTGEAILSAMSGSRERLKNAQRKALDVLNTVGLSNSVLRLIERRHRVDNWIKYAGMILTLVIVFIIWRWTR</sequence>
<comment type="caution">
    <text evidence="9">The sequence shown here is derived from an EMBL/GenBank/DDBJ whole genome shotgun (WGS) entry which is preliminary data.</text>
</comment>
<evidence type="ECO:0000256" key="6">
    <source>
        <dbReference type="ARBA" id="ARBA00023136"/>
    </source>
</evidence>
<feature type="domain" description="Peptidase A1" evidence="8">
    <location>
        <begin position="1"/>
        <end position="125"/>
    </location>
</feature>
<dbReference type="GO" id="GO:0006906">
    <property type="term" value="P:vesicle fusion"/>
    <property type="evidence" value="ECO:0007669"/>
    <property type="project" value="TreeGrafter"/>
</dbReference>
<protein>
    <recommendedName>
        <fullName evidence="8">Peptidase A1 domain-containing protein</fullName>
    </recommendedName>
</protein>
<keyword evidence="10" id="KW-1185">Reference proteome</keyword>
<dbReference type="GO" id="GO:0005484">
    <property type="term" value="F:SNAP receptor activity"/>
    <property type="evidence" value="ECO:0007669"/>
    <property type="project" value="TreeGrafter"/>
</dbReference>
<dbReference type="GO" id="GO:0031902">
    <property type="term" value="C:late endosome membrane"/>
    <property type="evidence" value="ECO:0007669"/>
    <property type="project" value="TreeGrafter"/>
</dbReference>
<feature type="transmembrane region" description="Helical" evidence="7">
    <location>
        <begin position="255"/>
        <end position="274"/>
    </location>
</feature>
<dbReference type="Proteomes" id="UP000737018">
    <property type="component" value="Unassembled WGS sequence"/>
</dbReference>
<dbReference type="PANTHER" id="PTHR21230:SF1">
    <property type="entry name" value="GOLGI SNAP RECEPTOR COMPLEX MEMBER 2"/>
    <property type="match status" value="1"/>
</dbReference>
<dbReference type="PANTHER" id="PTHR21230">
    <property type="entry name" value="VESICLE TRANSPORT V-SNARE PROTEIN VTI1-RELATED"/>
    <property type="match status" value="1"/>
</dbReference>
<dbReference type="Pfam" id="PF12352">
    <property type="entry name" value="V-SNARE_C"/>
    <property type="match status" value="1"/>
</dbReference>
<dbReference type="Gene3D" id="2.40.70.10">
    <property type="entry name" value="Acid Proteases"/>
    <property type="match status" value="1"/>
</dbReference>
<evidence type="ECO:0000313" key="9">
    <source>
        <dbReference type="EMBL" id="KAF3962235.1"/>
    </source>
</evidence>
<dbReference type="GO" id="GO:0015031">
    <property type="term" value="P:protein transport"/>
    <property type="evidence" value="ECO:0007669"/>
    <property type="project" value="UniProtKB-KW"/>
</dbReference>
<evidence type="ECO:0000256" key="3">
    <source>
        <dbReference type="ARBA" id="ARBA00022692"/>
    </source>
</evidence>
<evidence type="ECO:0000256" key="2">
    <source>
        <dbReference type="ARBA" id="ARBA00022448"/>
    </source>
</evidence>
<dbReference type="GO" id="GO:0005794">
    <property type="term" value="C:Golgi apparatus"/>
    <property type="evidence" value="ECO:0007669"/>
    <property type="project" value="TreeGrafter"/>
</dbReference>
<keyword evidence="6 7" id="KW-0472">Membrane</keyword>
<dbReference type="InterPro" id="IPR033121">
    <property type="entry name" value="PEPTIDASE_A1"/>
</dbReference>
<proteinExistence type="predicted"/>
<evidence type="ECO:0000256" key="7">
    <source>
        <dbReference type="SAM" id="Phobius"/>
    </source>
</evidence>
<gene>
    <name evidence="9" type="ORF">CMV_013226</name>
</gene>
<dbReference type="CDD" id="cd15863">
    <property type="entry name" value="SNARE_GS27"/>
    <property type="match status" value="1"/>
</dbReference>
<keyword evidence="2" id="KW-0813">Transport</keyword>
<dbReference type="GO" id="GO:0000149">
    <property type="term" value="F:SNARE binding"/>
    <property type="evidence" value="ECO:0007669"/>
    <property type="project" value="TreeGrafter"/>
</dbReference>
<dbReference type="GO" id="GO:0012507">
    <property type="term" value="C:ER to Golgi transport vesicle membrane"/>
    <property type="evidence" value="ECO:0007669"/>
    <property type="project" value="TreeGrafter"/>
</dbReference>
<dbReference type="InterPro" id="IPR032799">
    <property type="entry name" value="TAXi_C"/>
</dbReference>
<dbReference type="OrthoDB" id="771136at2759"/>
<dbReference type="Pfam" id="PF14541">
    <property type="entry name" value="TAXi_C"/>
    <property type="match status" value="1"/>
</dbReference>
<evidence type="ECO:0000256" key="4">
    <source>
        <dbReference type="ARBA" id="ARBA00022927"/>
    </source>
</evidence>
<keyword evidence="4" id="KW-0653">Protein transport</keyword>
<dbReference type="PROSITE" id="PS51767">
    <property type="entry name" value="PEPTIDASE_A1"/>
    <property type="match status" value="1"/>
</dbReference>
<dbReference type="GO" id="GO:0005789">
    <property type="term" value="C:endoplasmic reticulum membrane"/>
    <property type="evidence" value="ECO:0007669"/>
    <property type="project" value="TreeGrafter"/>
</dbReference>
<dbReference type="AlphaFoldDB" id="A0A8J4QZT2"/>
<dbReference type="SUPFAM" id="SSF50630">
    <property type="entry name" value="Acid proteases"/>
    <property type="match status" value="1"/>
</dbReference>